<evidence type="ECO:0000313" key="7">
    <source>
        <dbReference type="Proteomes" id="UP001205890"/>
    </source>
</evidence>
<sequence>MGPIEAALSTGYRAELHERLGSTNDEAMRRAREGDPGRLWIIARQQEQGRGRHGRNWVSPPGNLYASLLLVEPAPAGVAPQLGFVAGAALHRSVAGLIGPASAGLSLKWPNDLLLDGAKCAGILVEGVSWPGAGLRAVVIGMGVNLAHHPETALYPATDLAVRGFAVSVEDAAAALVRNMAAAIELWNRGAGFAAIRADWLARAGGVGGPVRVRLPGGERRGVFKGLAEDGSLLLDEGGVVAAIRAGDVFLGADGSAVGAGARSETHEGAGL</sequence>
<dbReference type="InterPro" id="IPR004143">
    <property type="entry name" value="BPL_LPL_catalytic"/>
</dbReference>
<dbReference type="Pfam" id="PF02237">
    <property type="entry name" value="BPL_C"/>
    <property type="match status" value="1"/>
</dbReference>
<dbReference type="InterPro" id="IPR004408">
    <property type="entry name" value="Biotin_CoA_COase_ligase"/>
</dbReference>
<dbReference type="RefSeq" id="WP_254740045.1">
    <property type="nucleotide sequence ID" value="NZ_JANCLU010000005.1"/>
</dbReference>
<proteinExistence type="predicted"/>
<dbReference type="GO" id="GO:0004077">
    <property type="term" value="F:biotin--[biotin carboxyl-carrier protein] ligase activity"/>
    <property type="evidence" value="ECO:0007669"/>
    <property type="project" value="UniProtKB-EC"/>
</dbReference>
<dbReference type="PANTHER" id="PTHR12835">
    <property type="entry name" value="BIOTIN PROTEIN LIGASE"/>
    <property type="match status" value="1"/>
</dbReference>
<reference evidence="6 7" key="1">
    <citation type="submission" date="2022-07" db="EMBL/GenBank/DDBJ databases">
        <authorList>
            <person name="Li W.-J."/>
            <person name="Deng Q.-Q."/>
        </authorList>
    </citation>
    <scope>NUCLEOTIDE SEQUENCE [LARGE SCALE GENOMIC DNA]</scope>
    <source>
        <strain evidence="6 7">SYSU M60028</strain>
    </source>
</reference>
<organism evidence="6 7">
    <name type="scientific">Alsobacter ponti</name>
    <dbReference type="NCBI Taxonomy" id="2962936"/>
    <lineage>
        <taxon>Bacteria</taxon>
        <taxon>Pseudomonadati</taxon>
        <taxon>Pseudomonadota</taxon>
        <taxon>Alphaproteobacteria</taxon>
        <taxon>Hyphomicrobiales</taxon>
        <taxon>Alsobacteraceae</taxon>
        <taxon>Alsobacter</taxon>
    </lineage>
</organism>
<name>A0ABT1L9V4_9HYPH</name>
<dbReference type="PROSITE" id="PS51733">
    <property type="entry name" value="BPL_LPL_CATALYTIC"/>
    <property type="match status" value="1"/>
</dbReference>
<evidence type="ECO:0000256" key="2">
    <source>
        <dbReference type="ARBA" id="ARBA00023267"/>
    </source>
</evidence>
<feature type="domain" description="BPL/LPL catalytic" evidence="5">
    <location>
        <begin position="1"/>
        <end position="188"/>
    </location>
</feature>
<dbReference type="InterPro" id="IPR003142">
    <property type="entry name" value="BPL_C"/>
</dbReference>
<keyword evidence="1 6" id="KW-0436">Ligase</keyword>
<dbReference type="PANTHER" id="PTHR12835:SF5">
    <property type="entry name" value="BIOTIN--PROTEIN LIGASE"/>
    <property type="match status" value="1"/>
</dbReference>
<dbReference type="Gene3D" id="3.30.930.10">
    <property type="entry name" value="Bira Bifunctional Protein, Domain 2"/>
    <property type="match status" value="1"/>
</dbReference>
<dbReference type="SUPFAM" id="SSF55681">
    <property type="entry name" value="Class II aaRS and biotin synthetases"/>
    <property type="match status" value="1"/>
</dbReference>
<protein>
    <recommendedName>
        <fullName evidence="3">biotin--[biotin carboxyl-carrier protein] ligase</fullName>
        <ecNumber evidence="3">6.3.4.15</ecNumber>
    </recommendedName>
</protein>
<comment type="catalytic activity">
    <reaction evidence="4">
        <text>biotin + L-lysyl-[protein] + ATP = N(6)-biotinyl-L-lysyl-[protein] + AMP + diphosphate + H(+)</text>
        <dbReference type="Rhea" id="RHEA:11756"/>
        <dbReference type="Rhea" id="RHEA-COMP:9752"/>
        <dbReference type="Rhea" id="RHEA-COMP:10505"/>
        <dbReference type="ChEBI" id="CHEBI:15378"/>
        <dbReference type="ChEBI" id="CHEBI:29969"/>
        <dbReference type="ChEBI" id="CHEBI:30616"/>
        <dbReference type="ChEBI" id="CHEBI:33019"/>
        <dbReference type="ChEBI" id="CHEBI:57586"/>
        <dbReference type="ChEBI" id="CHEBI:83144"/>
        <dbReference type="ChEBI" id="CHEBI:456215"/>
        <dbReference type="EC" id="6.3.4.15"/>
    </reaction>
</comment>
<dbReference type="CDD" id="cd16442">
    <property type="entry name" value="BPL"/>
    <property type="match status" value="1"/>
</dbReference>
<evidence type="ECO:0000313" key="6">
    <source>
        <dbReference type="EMBL" id="MCP8938282.1"/>
    </source>
</evidence>
<evidence type="ECO:0000256" key="4">
    <source>
        <dbReference type="ARBA" id="ARBA00047846"/>
    </source>
</evidence>
<gene>
    <name evidence="6" type="ORF">NK718_07120</name>
</gene>
<keyword evidence="7" id="KW-1185">Reference proteome</keyword>
<dbReference type="Proteomes" id="UP001205890">
    <property type="component" value="Unassembled WGS sequence"/>
</dbReference>
<dbReference type="EC" id="6.3.4.15" evidence="3"/>
<evidence type="ECO:0000256" key="3">
    <source>
        <dbReference type="ARBA" id="ARBA00024227"/>
    </source>
</evidence>
<evidence type="ECO:0000256" key="1">
    <source>
        <dbReference type="ARBA" id="ARBA00022598"/>
    </source>
</evidence>
<comment type="caution">
    <text evidence="6">The sequence shown here is derived from an EMBL/GenBank/DDBJ whole genome shotgun (WGS) entry which is preliminary data.</text>
</comment>
<accession>A0ABT1L9V4</accession>
<evidence type="ECO:0000259" key="5">
    <source>
        <dbReference type="PROSITE" id="PS51733"/>
    </source>
</evidence>
<dbReference type="EMBL" id="JANCLU010000005">
    <property type="protein sequence ID" value="MCP8938282.1"/>
    <property type="molecule type" value="Genomic_DNA"/>
</dbReference>
<dbReference type="Pfam" id="PF03099">
    <property type="entry name" value="BPL_LplA_LipB"/>
    <property type="match status" value="1"/>
</dbReference>
<keyword evidence="2" id="KW-0092">Biotin</keyword>
<dbReference type="NCBIfam" id="TIGR00121">
    <property type="entry name" value="birA_ligase"/>
    <property type="match status" value="1"/>
</dbReference>
<dbReference type="InterPro" id="IPR045864">
    <property type="entry name" value="aa-tRNA-synth_II/BPL/LPL"/>
</dbReference>
<dbReference type="Gene3D" id="2.30.30.100">
    <property type="match status" value="1"/>
</dbReference>